<protein>
    <submittedName>
        <fullName evidence="2">Uncharacterized protein</fullName>
    </submittedName>
</protein>
<comment type="caution">
    <text evidence="2">The sequence shown here is derived from an EMBL/GenBank/DDBJ whole genome shotgun (WGS) entry which is preliminary data.</text>
</comment>
<evidence type="ECO:0000313" key="2">
    <source>
        <dbReference type="EMBL" id="MBA5690409.1"/>
    </source>
</evidence>
<accession>A0A7W2IN80</accession>
<feature type="chain" id="PRO_5031401980" evidence="1">
    <location>
        <begin position="24"/>
        <end position="532"/>
    </location>
</feature>
<dbReference type="Proteomes" id="UP000573499">
    <property type="component" value="Unassembled WGS sequence"/>
</dbReference>
<name>A0A7W2IN80_9BURK</name>
<proteinExistence type="predicted"/>
<evidence type="ECO:0000313" key="3">
    <source>
        <dbReference type="Proteomes" id="UP000573499"/>
    </source>
</evidence>
<dbReference type="AlphaFoldDB" id="A0A7W2IN80"/>
<evidence type="ECO:0000256" key="1">
    <source>
        <dbReference type="SAM" id="SignalP"/>
    </source>
</evidence>
<feature type="signal peptide" evidence="1">
    <location>
        <begin position="1"/>
        <end position="23"/>
    </location>
</feature>
<dbReference type="EMBL" id="JACEZU010000017">
    <property type="protein sequence ID" value="MBA5690409.1"/>
    <property type="molecule type" value="Genomic_DNA"/>
</dbReference>
<dbReference type="RefSeq" id="WP_182157210.1">
    <property type="nucleotide sequence ID" value="NZ_JACEZU010000017.1"/>
</dbReference>
<reference evidence="2 3" key="1">
    <citation type="submission" date="2020-07" db="EMBL/GenBank/DDBJ databases">
        <title>Novel species isolated from subtropical streams in China.</title>
        <authorList>
            <person name="Lu H."/>
        </authorList>
    </citation>
    <scope>NUCLEOTIDE SEQUENCE [LARGE SCALE GENOMIC DNA]</scope>
    <source>
        <strain evidence="2 3">LX47W</strain>
    </source>
</reference>
<organism evidence="2 3">
    <name type="scientific">Rugamonas apoptosis</name>
    <dbReference type="NCBI Taxonomy" id="2758570"/>
    <lineage>
        <taxon>Bacteria</taxon>
        <taxon>Pseudomonadati</taxon>
        <taxon>Pseudomonadota</taxon>
        <taxon>Betaproteobacteria</taxon>
        <taxon>Burkholderiales</taxon>
        <taxon>Oxalobacteraceae</taxon>
        <taxon>Telluria group</taxon>
        <taxon>Rugamonas</taxon>
    </lineage>
</organism>
<keyword evidence="3" id="KW-1185">Reference proteome</keyword>
<sequence>MKISIPQLLVTPVMVVFAMTAHAEETKSTFDLGSMIKNSFNKALSKNGIGAKEGEQGNAGASTNYQKLTDTKLKDILKAYPVKDDMNPPAFPKLAIRITGYAKTLDQWSNRTNTPNECVNYNITLWTSERKSEKFENLRMCANDLAYNISFVSVRSPWPAKMNYNKSSGQVRDDGPVAPSKPYPNDPVARSFMAGGGVYYIGSMFVQMGYDWDYPHDTMRVWVSGVSNTGDGSVSAANNPGAAVMTTTAQAPAEAGSQGASGAYPVAGVYDASDRLFERTFTVSADGKFELVVQQKGKAGNLRSGIGEGQLADGPGGWQFSSGNCKMTVRRGSGSVQLHAEHCSSDWGDVPYDGRYQFKASSEVKDAGKVPGKTVANGGAAEMAQAGNLPTRKELKDNWDAVSTTTLSGKALTVLIKRAASIEGSPYSHTDAAVFVIDNPGLGTMHASEWAKSPLKVVDIPLPPRAPNQGYAIQGNCSQGKNNNVVLIQIANETPYGTAPKPISAWMLDANQQAVQVQPAKSVKCPVVETDV</sequence>
<keyword evidence="1" id="KW-0732">Signal</keyword>
<gene>
    <name evidence="2" type="ORF">H3H39_25535</name>
</gene>